<organism evidence="3 4">
    <name type="scientific">Staphylococcus marylandisciuri</name>
    <dbReference type="NCBI Taxonomy" id="2981529"/>
    <lineage>
        <taxon>Bacteria</taxon>
        <taxon>Bacillati</taxon>
        <taxon>Bacillota</taxon>
        <taxon>Bacilli</taxon>
        <taxon>Bacillales</taxon>
        <taxon>Staphylococcaceae</taxon>
        <taxon>Staphylococcus</taxon>
    </lineage>
</organism>
<evidence type="ECO:0000313" key="3">
    <source>
        <dbReference type="EMBL" id="MCU5745981.1"/>
    </source>
</evidence>
<evidence type="ECO:0000259" key="2">
    <source>
        <dbReference type="Pfam" id="PF13038"/>
    </source>
</evidence>
<dbReference type="EMBL" id="JAOPKZ010000006">
    <property type="protein sequence ID" value="MCU5745981.1"/>
    <property type="molecule type" value="Genomic_DNA"/>
</dbReference>
<accession>A0ABT2QPS7</accession>
<keyword evidence="4" id="KW-1185">Reference proteome</keyword>
<proteinExistence type="predicted"/>
<name>A0ABT2QPS7_9STAP</name>
<gene>
    <name evidence="3" type="ORF">N9R04_04500</name>
</gene>
<feature type="transmembrane region" description="Helical" evidence="1">
    <location>
        <begin position="101"/>
        <end position="122"/>
    </location>
</feature>
<protein>
    <submittedName>
        <fullName evidence="3">DUF3899 domain-containing protein</fullName>
    </submittedName>
</protein>
<keyword evidence="1" id="KW-0812">Transmembrane</keyword>
<evidence type="ECO:0000313" key="4">
    <source>
        <dbReference type="Proteomes" id="UP001209553"/>
    </source>
</evidence>
<comment type="caution">
    <text evidence="3">The sequence shown here is derived from an EMBL/GenBank/DDBJ whole genome shotgun (WGS) entry which is preliminary data.</text>
</comment>
<feature type="domain" description="DUF3899" evidence="2">
    <location>
        <begin position="32"/>
        <end position="120"/>
    </location>
</feature>
<feature type="transmembrane region" description="Helical" evidence="1">
    <location>
        <begin position="31"/>
        <end position="52"/>
    </location>
</feature>
<keyword evidence="1" id="KW-1133">Transmembrane helix</keyword>
<reference evidence="3 4" key="1">
    <citation type="journal article" date="2023" name="Int. J. Syst. Evol. Microbiol.">
        <title>Streptococcus sciuri sp. nov., Staphylococcus marylandisciuri sp. nov. and Staphylococcus americanisciuri sp. nov., isolated from faeces of eastern grey squirrel (Sciurus carolinensis).</title>
        <authorList>
            <person name="Volokhov D.V."/>
            <person name="Zagorodnyaya T.A."/>
            <person name="Furtak V.A."/>
            <person name="Nattanmai G."/>
            <person name="Randall L."/>
            <person name="Jose S."/>
            <person name="Gao Y."/>
            <person name="Eisenberg T."/>
            <person name="Delmonte P."/>
            <person name="Blom J."/>
            <person name="Mitchell K.K."/>
        </authorList>
    </citation>
    <scope>NUCLEOTIDE SEQUENCE [LARGE SCALE GENOMIC DNA]</scope>
    <source>
        <strain evidence="3 4">SQ8-PEA</strain>
    </source>
</reference>
<dbReference type="RefSeq" id="WP_262855401.1">
    <property type="nucleotide sequence ID" value="NZ_JAOPKZ010000006.1"/>
</dbReference>
<dbReference type="Pfam" id="PF13038">
    <property type="entry name" value="DUF3899"/>
    <property type="match status" value="1"/>
</dbReference>
<feature type="transmembrane region" description="Helical" evidence="1">
    <location>
        <begin position="6"/>
        <end position="24"/>
    </location>
</feature>
<evidence type="ECO:0000256" key="1">
    <source>
        <dbReference type="SAM" id="Phobius"/>
    </source>
</evidence>
<dbReference type="InterPro" id="IPR025007">
    <property type="entry name" value="DUF3899"/>
</dbReference>
<dbReference type="Proteomes" id="UP001209553">
    <property type="component" value="Unassembled WGS sequence"/>
</dbReference>
<sequence>MRFKEIGFFIFLTPILTLLLWALGTRDFLSYINILFYIATILAIVFFCIIILQEGVLDATSYGMRRLKYQLSSHKKQREMKSDEFFNPTSVKKDRYFVSSWVKTAFVINSIYFCLSIIISILL</sequence>
<keyword evidence="1" id="KW-0472">Membrane</keyword>